<evidence type="ECO:0000256" key="1">
    <source>
        <dbReference type="SAM" id="SignalP"/>
    </source>
</evidence>
<reference evidence="2 3" key="1">
    <citation type="submission" date="2020-11" db="EMBL/GenBank/DDBJ databases">
        <title>Genome seq and assembly of Sphingosinicella sp.</title>
        <authorList>
            <person name="Chhetri G."/>
        </authorList>
    </citation>
    <scope>NUCLEOTIDE SEQUENCE [LARGE SCALE GENOMIC DNA]</scope>
    <source>
        <strain evidence="2 3">UDD2</strain>
    </source>
</reference>
<proteinExistence type="predicted"/>
<dbReference type="KEGG" id="sflv:IC614_09045"/>
<evidence type="ECO:0000313" key="2">
    <source>
        <dbReference type="EMBL" id="QPQ54481.1"/>
    </source>
</evidence>
<accession>A0A7T2GIF6</accession>
<organism evidence="2 3">
    <name type="scientific">Allosphingosinicella flava</name>
    <dbReference type="NCBI Taxonomy" id="2771430"/>
    <lineage>
        <taxon>Bacteria</taxon>
        <taxon>Pseudomonadati</taxon>
        <taxon>Pseudomonadota</taxon>
        <taxon>Alphaproteobacteria</taxon>
        <taxon>Sphingomonadales</taxon>
        <taxon>Sphingomonadaceae</taxon>
        <taxon>Allosphingosinicella</taxon>
    </lineage>
</organism>
<feature type="signal peptide" evidence="1">
    <location>
        <begin position="1"/>
        <end position="22"/>
    </location>
</feature>
<keyword evidence="1" id="KW-0732">Signal</keyword>
<dbReference type="Proteomes" id="UP000594873">
    <property type="component" value="Chromosome"/>
</dbReference>
<dbReference type="EMBL" id="CP065592">
    <property type="protein sequence ID" value="QPQ54481.1"/>
    <property type="molecule type" value="Genomic_DNA"/>
</dbReference>
<dbReference type="RefSeq" id="WP_200971007.1">
    <property type="nucleotide sequence ID" value="NZ_CP065592.1"/>
</dbReference>
<evidence type="ECO:0000313" key="3">
    <source>
        <dbReference type="Proteomes" id="UP000594873"/>
    </source>
</evidence>
<keyword evidence="3" id="KW-1185">Reference proteome</keyword>
<protein>
    <submittedName>
        <fullName evidence="2">Uncharacterized protein</fullName>
    </submittedName>
</protein>
<dbReference type="AlphaFoldDB" id="A0A7T2GIF6"/>
<name>A0A7T2GIF6_9SPHN</name>
<sequence>MTRTIMTLAAVSAIALTGPAVSQTANVNANAGVTARVNQLQTRLQTGIQAGSITQSEAATLREQLRLLRQTERRYSRGGLTSTERRDLQARIQNLRQQIRIAERNTMTRYGSSGFIDRNDDGWDDRDANHDGRLDSGYYGQGGPLEDLEPCPNRTGIGGVIGNIFGGNRNNDCILQPGQRATNNLYGVPVDLRDEYRDDGGYYYRSDGRVIYQIDARTNLVTRVDPID</sequence>
<feature type="chain" id="PRO_5032470723" evidence="1">
    <location>
        <begin position="23"/>
        <end position="228"/>
    </location>
</feature>
<gene>
    <name evidence="2" type="ORF">IC614_09045</name>
</gene>